<dbReference type="Proteomes" id="UP000236333">
    <property type="component" value="Unassembled WGS sequence"/>
</dbReference>
<dbReference type="AlphaFoldDB" id="A0A2J7ZFZ5"/>
<keyword evidence="4 5" id="KW-0472">Membrane</keyword>
<name>A0A2J7ZFZ5_9CHLO</name>
<accession>A0A2J7ZFZ5</accession>
<organism evidence="6 7">
    <name type="scientific">Tetrabaena socialis</name>
    <dbReference type="NCBI Taxonomy" id="47790"/>
    <lineage>
        <taxon>Eukaryota</taxon>
        <taxon>Viridiplantae</taxon>
        <taxon>Chlorophyta</taxon>
        <taxon>core chlorophytes</taxon>
        <taxon>Chlorophyceae</taxon>
        <taxon>CS clade</taxon>
        <taxon>Chlamydomonadales</taxon>
        <taxon>Tetrabaenaceae</taxon>
        <taxon>Tetrabaena</taxon>
    </lineage>
</organism>
<dbReference type="InterPro" id="IPR003689">
    <property type="entry name" value="ZIP"/>
</dbReference>
<dbReference type="Pfam" id="PF02535">
    <property type="entry name" value="Zip"/>
    <property type="match status" value="1"/>
</dbReference>
<gene>
    <name evidence="6" type="ORF">TSOC_015041</name>
</gene>
<feature type="non-terminal residue" evidence="6">
    <location>
        <position position="1"/>
    </location>
</feature>
<evidence type="ECO:0000256" key="5">
    <source>
        <dbReference type="SAM" id="Phobius"/>
    </source>
</evidence>
<proteinExistence type="predicted"/>
<keyword evidence="7" id="KW-1185">Reference proteome</keyword>
<comment type="subcellular location">
    <subcellularLocation>
        <location evidence="1">Membrane</location>
        <topology evidence="1">Multi-pass membrane protein</topology>
    </subcellularLocation>
</comment>
<evidence type="ECO:0000313" key="7">
    <source>
        <dbReference type="Proteomes" id="UP000236333"/>
    </source>
</evidence>
<evidence type="ECO:0000256" key="4">
    <source>
        <dbReference type="ARBA" id="ARBA00023136"/>
    </source>
</evidence>
<dbReference type="OrthoDB" id="448280at2759"/>
<dbReference type="PANTHER" id="PTHR11040:SF44">
    <property type="entry name" value="PROTEIN ZNTC-RELATED"/>
    <property type="match status" value="1"/>
</dbReference>
<keyword evidence="3 5" id="KW-1133">Transmembrane helix</keyword>
<feature type="non-terminal residue" evidence="6">
    <location>
        <position position="211"/>
    </location>
</feature>
<dbReference type="EMBL" id="PGGS01003755">
    <property type="protein sequence ID" value="PNG99186.1"/>
    <property type="molecule type" value="Genomic_DNA"/>
</dbReference>
<dbReference type="GO" id="GO:0005385">
    <property type="term" value="F:zinc ion transmembrane transporter activity"/>
    <property type="evidence" value="ECO:0007669"/>
    <property type="project" value="TreeGrafter"/>
</dbReference>
<sequence length="211" mass="21912">LFRDQTSTATRLVRSLAAGVILALALVHIIPGLTLSLACSRSQPAEAVEEMAGLGGIEYPLGGVCVLFGVALMVFLEHLAHTMHTGHTAAGADGQPSGASQPLAVRAAEDLAMGKGDVGAVVPMPDDSHARASLVDEGHAHACVSHGSASNWATAAPEAEGSLRLRVLAYMFELGCVFHSFIIGLSLGVNQTDASEVRALLIALSFHQWLE</sequence>
<protein>
    <submittedName>
        <fullName evidence="6">Fe(2+) transport protein 2</fullName>
    </submittedName>
</protein>
<dbReference type="GO" id="GO:0005886">
    <property type="term" value="C:plasma membrane"/>
    <property type="evidence" value="ECO:0007669"/>
    <property type="project" value="TreeGrafter"/>
</dbReference>
<comment type="caution">
    <text evidence="6">The sequence shown here is derived from an EMBL/GenBank/DDBJ whole genome shotgun (WGS) entry which is preliminary data.</text>
</comment>
<reference evidence="6 7" key="1">
    <citation type="journal article" date="2017" name="Mol. Biol. Evol.">
        <title>The 4-celled Tetrabaena socialis nuclear genome reveals the essential components for genetic control of cell number at the origin of multicellularity in the volvocine lineage.</title>
        <authorList>
            <person name="Featherston J."/>
            <person name="Arakaki Y."/>
            <person name="Hanschen E.R."/>
            <person name="Ferris P.J."/>
            <person name="Michod R.E."/>
            <person name="Olson B.J.S.C."/>
            <person name="Nozaki H."/>
            <person name="Durand P.M."/>
        </authorList>
    </citation>
    <scope>NUCLEOTIDE SEQUENCE [LARGE SCALE GENOMIC DNA]</scope>
    <source>
        <strain evidence="6 7">NIES-571</strain>
    </source>
</reference>
<keyword evidence="2 5" id="KW-0812">Transmembrane</keyword>
<dbReference type="PANTHER" id="PTHR11040">
    <property type="entry name" value="ZINC/IRON TRANSPORTER"/>
    <property type="match status" value="1"/>
</dbReference>
<evidence type="ECO:0000313" key="6">
    <source>
        <dbReference type="EMBL" id="PNG99186.1"/>
    </source>
</evidence>
<evidence type="ECO:0000256" key="3">
    <source>
        <dbReference type="ARBA" id="ARBA00022989"/>
    </source>
</evidence>
<feature type="transmembrane region" description="Helical" evidence="5">
    <location>
        <begin position="12"/>
        <end position="37"/>
    </location>
</feature>
<feature type="transmembrane region" description="Helical" evidence="5">
    <location>
        <begin position="57"/>
        <end position="76"/>
    </location>
</feature>
<evidence type="ECO:0000256" key="2">
    <source>
        <dbReference type="ARBA" id="ARBA00022692"/>
    </source>
</evidence>
<evidence type="ECO:0000256" key="1">
    <source>
        <dbReference type="ARBA" id="ARBA00004141"/>
    </source>
</evidence>